<protein>
    <submittedName>
        <fullName evidence="1">Uncharacterized protein</fullName>
    </submittedName>
</protein>
<organism evidence="1">
    <name type="scientific">marine metagenome</name>
    <dbReference type="NCBI Taxonomy" id="408172"/>
    <lineage>
        <taxon>unclassified sequences</taxon>
        <taxon>metagenomes</taxon>
        <taxon>ecological metagenomes</taxon>
    </lineage>
</organism>
<accession>A0A382X3P8</accession>
<sequence>MSAKGSAIKEVIKVAKEAKAQVVDIRFTDL</sequence>
<gene>
    <name evidence="1" type="ORF">METZ01_LOCUS417725</name>
</gene>
<dbReference type="AlphaFoldDB" id="A0A382X3P8"/>
<dbReference type="EMBL" id="UINC01164167">
    <property type="protein sequence ID" value="SVD64871.1"/>
    <property type="molecule type" value="Genomic_DNA"/>
</dbReference>
<evidence type="ECO:0000313" key="1">
    <source>
        <dbReference type="EMBL" id="SVD64871.1"/>
    </source>
</evidence>
<feature type="non-terminal residue" evidence="1">
    <location>
        <position position="30"/>
    </location>
</feature>
<name>A0A382X3P8_9ZZZZ</name>
<proteinExistence type="predicted"/>
<reference evidence="1" key="1">
    <citation type="submission" date="2018-05" db="EMBL/GenBank/DDBJ databases">
        <authorList>
            <person name="Lanie J.A."/>
            <person name="Ng W.-L."/>
            <person name="Kazmierczak K.M."/>
            <person name="Andrzejewski T.M."/>
            <person name="Davidsen T.M."/>
            <person name="Wayne K.J."/>
            <person name="Tettelin H."/>
            <person name="Glass J.I."/>
            <person name="Rusch D."/>
            <person name="Podicherti R."/>
            <person name="Tsui H.-C.T."/>
            <person name="Winkler M.E."/>
        </authorList>
    </citation>
    <scope>NUCLEOTIDE SEQUENCE</scope>
</reference>